<dbReference type="InterPro" id="IPR037006">
    <property type="entry name" value="CheA-like_homodim_sf"/>
</dbReference>
<dbReference type="SMART" id="SM00387">
    <property type="entry name" value="HATPase_c"/>
    <property type="match status" value="1"/>
</dbReference>
<dbReference type="InterPro" id="IPR004105">
    <property type="entry name" value="CheA-like_dim"/>
</dbReference>
<name>A0AAV3U9F1_9ALTE</name>
<dbReference type="InterPro" id="IPR003594">
    <property type="entry name" value="HATPase_dom"/>
</dbReference>
<dbReference type="InterPro" id="IPR051315">
    <property type="entry name" value="Bact_Chemotaxis_CheA"/>
</dbReference>
<keyword evidence="5 12" id="KW-0597">Phosphoprotein</keyword>
<evidence type="ECO:0000259" key="14">
    <source>
        <dbReference type="PROSITE" id="PS50851"/>
    </source>
</evidence>
<keyword evidence="4" id="KW-0145">Chemotaxis</keyword>
<evidence type="ECO:0000256" key="10">
    <source>
        <dbReference type="ARBA" id="ARBA00023012"/>
    </source>
</evidence>
<proteinExistence type="predicted"/>
<accession>A0AAV3U9F1</accession>
<dbReference type="GO" id="GO:0005737">
    <property type="term" value="C:cytoplasm"/>
    <property type="evidence" value="ECO:0007669"/>
    <property type="project" value="InterPro"/>
</dbReference>
<dbReference type="Pfam" id="PF02518">
    <property type="entry name" value="HATPase_c"/>
    <property type="match status" value="1"/>
</dbReference>
<dbReference type="SMART" id="SM00260">
    <property type="entry name" value="CheW"/>
    <property type="match status" value="1"/>
</dbReference>
<dbReference type="SMART" id="SM01231">
    <property type="entry name" value="H-kinase_dim"/>
    <property type="match status" value="1"/>
</dbReference>
<feature type="domain" description="HPt" evidence="15">
    <location>
        <begin position="2"/>
        <end position="106"/>
    </location>
</feature>
<dbReference type="InterPro" id="IPR004358">
    <property type="entry name" value="Sig_transdc_His_kin-like_C"/>
</dbReference>
<dbReference type="Gene3D" id="1.10.287.560">
    <property type="entry name" value="Histidine kinase CheA-like, homodimeric domain"/>
    <property type="match status" value="1"/>
</dbReference>
<keyword evidence="6" id="KW-0808">Transferase</keyword>
<keyword evidence="7" id="KW-0547">Nucleotide-binding</keyword>
<dbReference type="SUPFAM" id="SSF50341">
    <property type="entry name" value="CheW-like"/>
    <property type="match status" value="1"/>
</dbReference>
<evidence type="ECO:0000256" key="4">
    <source>
        <dbReference type="ARBA" id="ARBA00022500"/>
    </source>
</evidence>
<dbReference type="InterPro" id="IPR002545">
    <property type="entry name" value="CheW-lke_dom"/>
</dbReference>
<dbReference type="CDD" id="cd16916">
    <property type="entry name" value="HATPase_CheA-like"/>
    <property type="match status" value="1"/>
</dbReference>
<keyword evidence="9" id="KW-0067">ATP-binding</keyword>
<dbReference type="InterPro" id="IPR036061">
    <property type="entry name" value="CheW-like_dom_sf"/>
</dbReference>
<feature type="modified residue" description="Phosphohistidine" evidence="12">
    <location>
        <position position="49"/>
    </location>
</feature>
<gene>
    <name evidence="16" type="ORF">GCM10025791_46130</name>
</gene>
<dbReference type="SMART" id="SM00073">
    <property type="entry name" value="HPT"/>
    <property type="match status" value="1"/>
</dbReference>
<evidence type="ECO:0000256" key="5">
    <source>
        <dbReference type="ARBA" id="ARBA00022553"/>
    </source>
</evidence>
<keyword evidence="17" id="KW-1185">Reference proteome</keyword>
<dbReference type="CDD" id="cd00088">
    <property type="entry name" value="HPT"/>
    <property type="match status" value="1"/>
</dbReference>
<evidence type="ECO:0000256" key="9">
    <source>
        <dbReference type="ARBA" id="ARBA00022840"/>
    </source>
</evidence>
<dbReference type="AlphaFoldDB" id="A0AAV3U9F1"/>
<dbReference type="Pfam" id="PF01627">
    <property type="entry name" value="Hpt"/>
    <property type="match status" value="1"/>
</dbReference>
<dbReference type="InterPro" id="IPR036097">
    <property type="entry name" value="HisK_dim/P_sf"/>
</dbReference>
<dbReference type="GO" id="GO:0006935">
    <property type="term" value="P:chemotaxis"/>
    <property type="evidence" value="ECO:0007669"/>
    <property type="project" value="UniProtKB-KW"/>
</dbReference>
<dbReference type="PROSITE" id="PS50109">
    <property type="entry name" value="HIS_KIN"/>
    <property type="match status" value="1"/>
</dbReference>
<dbReference type="PROSITE" id="PS50851">
    <property type="entry name" value="CHEW"/>
    <property type="match status" value="1"/>
</dbReference>
<reference evidence="17" key="1">
    <citation type="journal article" date="2019" name="Int. J. Syst. Evol. Microbiol.">
        <title>The Global Catalogue of Microorganisms (GCM) 10K type strain sequencing project: providing services to taxonomists for standard genome sequencing and annotation.</title>
        <authorList>
            <consortium name="The Broad Institute Genomics Platform"/>
            <consortium name="The Broad Institute Genome Sequencing Center for Infectious Disease"/>
            <person name="Wu L."/>
            <person name="Ma J."/>
        </authorList>
    </citation>
    <scope>NUCLEOTIDE SEQUENCE [LARGE SCALE GENOMIC DNA]</scope>
    <source>
        <strain evidence="17">JCM 19134</strain>
    </source>
</reference>
<dbReference type="PANTHER" id="PTHR43395:SF10">
    <property type="entry name" value="CHEMOTAXIS PROTEIN CHEA"/>
    <property type="match status" value="1"/>
</dbReference>
<comment type="function">
    <text evidence="11">Involved in the transmission of sensory signals from the chemoreceptors to the flagellar motors. CheA is autophosphorylated; it can transfer its phosphate group to either CheB or CheY.</text>
</comment>
<dbReference type="Gene3D" id="2.30.30.40">
    <property type="entry name" value="SH3 Domains"/>
    <property type="match status" value="1"/>
</dbReference>
<dbReference type="PRINTS" id="PR00344">
    <property type="entry name" value="BCTRLSENSOR"/>
</dbReference>
<evidence type="ECO:0000256" key="3">
    <source>
        <dbReference type="ARBA" id="ARBA00021495"/>
    </source>
</evidence>
<dbReference type="GO" id="GO:0005524">
    <property type="term" value="F:ATP binding"/>
    <property type="evidence" value="ECO:0007669"/>
    <property type="project" value="UniProtKB-KW"/>
</dbReference>
<dbReference type="PANTHER" id="PTHR43395">
    <property type="entry name" value="SENSOR HISTIDINE KINASE CHEA"/>
    <property type="match status" value="1"/>
</dbReference>
<evidence type="ECO:0000313" key="16">
    <source>
        <dbReference type="EMBL" id="GAA4959755.1"/>
    </source>
</evidence>
<evidence type="ECO:0000256" key="7">
    <source>
        <dbReference type="ARBA" id="ARBA00022741"/>
    </source>
</evidence>
<dbReference type="RefSeq" id="WP_345427743.1">
    <property type="nucleotide sequence ID" value="NZ_AP031496.1"/>
</dbReference>
<dbReference type="EC" id="2.7.13.3" evidence="2"/>
<dbReference type="Proteomes" id="UP001409585">
    <property type="component" value="Unassembled WGS sequence"/>
</dbReference>
<keyword evidence="10" id="KW-0902">Two-component regulatory system</keyword>
<dbReference type="GO" id="GO:0000155">
    <property type="term" value="F:phosphorelay sensor kinase activity"/>
    <property type="evidence" value="ECO:0007669"/>
    <property type="project" value="InterPro"/>
</dbReference>
<evidence type="ECO:0000256" key="12">
    <source>
        <dbReference type="PROSITE-ProRule" id="PRU00110"/>
    </source>
</evidence>
<evidence type="ECO:0000259" key="13">
    <source>
        <dbReference type="PROSITE" id="PS50109"/>
    </source>
</evidence>
<comment type="catalytic activity">
    <reaction evidence="1">
        <text>ATP + protein L-histidine = ADP + protein N-phospho-L-histidine.</text>
        <dbReference type="EC" id="2.7.13.3"/>
    </reaction>
</comment>
<feature type="domain" description="Histidine kinase" evidence="13">
    <location>
        <begin position="309"/>
        <end position="557"/>
    </location>
</feature>
<feature type="domain" description="CheW-like" evidence="14">
    <location>
        <begin position="559"/>
        <end position="691"/>
    </location>
</feature>
<dbReference type="SUPFAM" id="SSF55874">
    <property type="entry name" value="ATPase domain of HSP90 chaperone/DNA topoisomerase II/histidine kinase"/>
    <property type="match status" value="1"/>
</dbReference>
<evidence type="ECO:0000256" key="11">
    <source>
        <dbReference type="ARBA" id="ARBA00035100"/>
    </source>
</evidence>
<sequence>MSKDDLIGQVETFRIEAREHLATLEESLLELEESPEALHHVDQAFRAMHTIKGAGGMFGYHDLSQFTHYLESALDQLREGGLVLSSEFISLMLEAVDAIKSMIAEPAFTVDQNLLAQALLSRLRRLVPNLDEQQVEVEASSQAAGEGPAIYRVRFKPNQTTFTDGFDVVPILRELSALGECSVTTKTEAIPPLEQFESSNCYLAWDVVVTSCASRSDIEETFMFVEDDWSIGIEKIDLQDTSKESDQLGELLVSRGLVTPQQVDANLSDEQRLGKALSEQGLVKGSDVNAALKEQQATRQLKQALQHNKVEDTVRVPAARLDALMNLVGELVIVQARLSQYSHQHHDETIVSISEDLDLLSTELRDQTFSIRMLPIGTTFGRFRRLVRDLSNNLDKKIQLVTKGAETELDKMVIDKLSDPLVHLIRNSIDHGIETAAEREQLGKPECGTIQLVAEHSDSNVIIHIRDDGRGLNRDSIYAKALSKGLVTAQDILSDNEICQLIFEPGFSTAATVSDISGRGVGMDVVKRSIQELGGKIDLVSTQGEGTHLTIRLPMTLAIIEGLMVKVADEYYVLPLGLVEECIEYEKSSRTSARCQRLVTLRGAQVPCMHLREWFDVDGVNPTIEQIVITRIEQERFGFVVDEVVGQYQTVIKRLGKMYEGIIGFSGATILGDGSVAMILDPVALIEALEAPLNRVQPISLN</sequence>
<dbReference type="Pfam" id="PF02895">
    <property type="entry name" value="H-kinase_dim"/>
    <property type="match status" value="1"/>
</dbReference>
<evidence type="ECO:0000313" key="17">
    <source>
        <dbReference type="Proteomes" id="UP001409585"/>
    </source>
</evidence>
<dbReference type="InterPro" id="IPR036641">
    <property type="entry name" value="HPT_dom_sf"/>
</dbReference>
<protein>
    <recommendedName>
        <fullName evidence="3">Chemotaxis protein CheA</fullName>
        <ecNumber evidence="2">2.7.13.3</ecNumber>
    </recommendedName>
</protein>
<keyword evidence="8" id="KW-0418">Kinase</keyword>
<organism evidence="16 17">
    <name type="scientific">Halioxenophilus aromaticivorans</name>
    <dbReference type="NCBI Taxonomy" id="1306992"/>
    <lineage>
        <taxon>Bacteria</taxon>
        <taxon>Pseudomonadati</taxon>
        <taxon>Pseudomonadota</taxon>
        <taxon>Gammaproteobacteria</taxon>
        <taxon>Alteromonadales</taxon>
        <taxon>Alteromonadaceae</taxon>
        <taxon>Halioxenophilus</taxon>
    </lineage>
</organism>
<dbReference type="SUPFAM" id="SSF47384">
    <property type="entry name" value="Homodimeric domain of signal transducing histidine kinase"/>
    <property type="match status" value="1"/>
</dbReference>
<dbReference type="PROSITE" id="PS50894">
    <property type="entry name" value="HPT"/>
    <property type="match status" value="1"/>
</dbReference>
<dbReference type="CDD" id="cd00731">
    <property type="entry name" value="CheA_reg"/>
    <property type="match status" value="1"/>
</dbReference>
<evidence type="ECO:0000256" key="8">
    <source>
        <dbReference type="ARBA" id="ARBA00022777"/>
    </source>
</evidence>
<dbReference type="FunFam" id="3.30.565.10:FF:000016">
    <property type="entry name" value="Chemotaxis protein CheA, putative"/>
    <property type="match status" value="1"/>
</dbReference>
<dbReference type="InterPro" id="IPR005467">
    <property type="entry name" value="His_kinase_dom"/>
</dbReference>
<dbReference type="InterPro" id="IPR036890">
    <property type="entry name" value="HATPase_C_sf"/>
</dbReference>
<evidence type="ECO:0000256" key="1">
    <source>
        <dbReference type="ARBA" id="ARBA00000085"/>
    </source>
</evidence>
<evidence type="ECO:0000256" key="2">
    <source>
        <dbReference type="ARBA" id="ARBA00012438"/>
    </source>
</evidence>
<dbReference type="EMBL" id="BAABLX010000078">
    <property type="protein sequence ID" value="GAA4959755.1"/>
    <property type="molecule type" value="Genomic_DNA"/>
</dbReference>
<comment type="caution">
    <text evidence="16">The sequence shown here is derived from an EMBL/GenBank/DDBJ whole genome shotgun (WGS) entry which is preliminary data.</text>
</comment>
<dbReference type="SUPFAM" id="SSF47226">
    <property type="entry name" value="Histidine-containing phosphotransfer domain, HPT domain"/>
    <property type="match status" value="1"/>
</dbReference>
<dbReference type="Pfam" id="PF01584">
    <property type="entry name" value="CheW"/>
    <property type="match status" value="1"/>
</dbReference>
<evidence type="ECO:0000259" key="15">
    <source>
        <dbReference type="PROSITE" id="PS50894"/>
    </source>
</evidence>
<evidence type="ECO:0000256" key="6">
    <source>
        <dbReference type="ARBA" id="ARBA00022679"/>
    </source>
</evidence>
<dbReference type="Gene3D" id="3.30.565.10">
    <property type="entry name" value="Histidine kinase-like ATPase, C-terminal domain"/>
    <property type="match status" value="1"/>
</dbReference>
<dbReference type="Gene3D" id="1.20.120.160">
    <property type="entry name" value="HPT domain"/>
    <property type="match status" value="1"/>
</dbReference>
<dbReference type="InterPro" id="IPR008207">
    <property type="entry name" value="Sig_transdc_His_kin_Hpt_dom"/>
</dbReference>